<dbReference type="GO" id="GO:0006270">
    <property type="term" value="P:DNA replication initiation"/>
    <property type="evidence" value="ECO:0007669"/>
    <property type="project" value="TreeGrafter"/>
</dbReference>
<evidence type="ECO:0000313" key="4">
    <source>
        <dbReference type="EMBL" id="OGY34056.1"/>
    </source>
</evidence>
<dbReference type="PANTHER" id="PTHR30580:SF0">
    <property type="entry name" value="PRIMOSOMAL PROTEIN N"/>
    <property type="match status" value="1"/>
</dbReference>
<protein>
    <recommendedName>
        <fullName evidence="6">Helicase ATP-binding domain-containing protein</fullName>
    </recommendedName>
</protein>
<accession>A0A1G1X215</accession>
<dbReference type="GO" id="GO:0006310">
    <property type="term" value="P:DNA recombination"/>
    <property type="evidence" value="ECO:0007669"/>
    <property type="project" value="TreeGrafter"/>
</dbReference>
<dbReference type="GO" id="GO:0005524">
    <property type="term" value="F:ATP binding"/>
    <property type="evidence" value="ECO:0007669"/>
    <property type="project" value="UniProtKB-KW"/>
</dbReference>
<dbReference type="Proteomes" id="UP000177528">
    <property type="component" value="Unassembled WGS sequence"/>
</dbReference>
<comment type="caution">
    <text evidence="4">The sequence shown here is derived from an EMBL/GenBank/DDBJ whole genome shotgun (WGS) entry which is preliminary data.</text>
</comment>
<dbReference type="InterPro" id="IPR027417">
    <property type="entry name" value="P-loop_NTPase"/>
</dbReference>
<dbReference type="EMBL" id="MHHR01000023">
    <property type="protein sequence ID" value="OGY34056.1"/>
    <property type="molecule type" value="Genomic_DNA"/>
</dbReference>
<evidence type="ECO:0000256" key="3">
    <source>
        <dbReference type="ARBA" id="ARBA00023125"/>
    </source>
</evidence>
<keyword evidence="3" id="KW-0238">DNA-binding</keyword>
<evidence type="ECO:0000256" key="2">
    <source>
        <dbReference type="ARBA" id="ARBA00022840"/>
    </source>
</evidence>
<evidence type="ECO:0000256" key="1">
    <source>
        <dbReference type="ARBA" id="ARBA00022741"/>
    </source>
</evidence>
<gene>
    <name evidence="4" type="ORF">A3D99_02255</name>
</gene>
<sequence>MKYSAIIERDADKRKKLIGKIIGKKSARHDGGQALILVPEKHILDACAGMGTIFHAGLKISEKKDIWKKVASGEIQTIIGTQKALFLPYKNLATIVVDEEQHENYKLWDQYPRLHTVRGAQQLAAIHKAEIIYASSYPSIALRHAIQTGACTMLHNRPIALLPKVIQFSFEDRKWKRAVPDEASHAIRTWARKGLRVLVLHNKKDSVSVRDAITRRLGKQAAKNIYIGTTALLSDPLVADADRVVWLFPEFTMRTYDFRASERARILAARLQNITPKSSLLIATRHMDVSKATFESSEEVWTSVVLEERSRLHLSPFADLVRLTVIDKDDKKSRARAITVREILDEALNKNPACKVYGPFQEYKAKTKKKMHEYHLLLAGPLNTLVDIYKDVPVDSADVDPHRIV</sequence>
<organism evidence="4 5">
    <name type="scientific">Candidatus Andersenbacteria bacterium RIFCSPHIGHO2_12_FULL_45_11</name>
    <dbReference type="NCBI Taxonomy" id="1797281"/>
    <lineage>
        <taxon>Bacteria</taxon>
        <taxon>Candidatus Anderseniibacteriota</taxon>
    </lineage>
</organism>
<evidence type="ECO:0008006" key="6">
    <source>
        <dbReference type="Google" id="ProtNLM"/>
    </source>
</evidence>
<dbReference type="GO" id="GO:0003677">
    <property type="term" value="F:DNA binding"/>
    <property type="evidence" value="ECO:0007669"/>
    <property type="project" value="UniProtKB-KW"/>
</dbReference>
<keyword evidence="2" id="KW-0067">ATP-binding</keyword>
<dbReference type="AlphaFoldDB" id="A0A1G1X215"/>
<dbReference type="PANTHER" id="PTHR30580">
    <property type="entry name" value="PRIMOSOMAL PROTEIN N"/>
    <property type="match status" value="1"/>
</dbReference>
<proteinExistence type="predicted"/>
<dbReference type="GO" id="GO:0043138">
    <property type="term" value="F:3'-5' DNA helicase activity"/>
    <property type="evidence" value="ECO:0007669"/>
    <property type="project" value="TreeGrafter"/>
</dbReference>
<reference evidence="4 5" key="1">
    <citation type="journal article" date="2016" name="Nat. Commun.">
        <title>Thousands of microbial genomes shed light on interconnected biogeochemical processes in an aquifer system.</title>
        <authorList>
            <person name="Anantharaman K."/>
            <person name="Brown C.T."/>
            <person name="Hug L.A."/>
            <person name="Sharon I."/>
            <person name="Castelle C.J."/>
            <person name="Probst A.J."/>
            <person name="Thomas B.C."/>
            <person name="Singh A."/>
            <person name="Wilkins M.J."/>
            <person name="Karaoz U."/>
            <person name="Brodie E.L."/>
            <person name="Williams K.H."/>
            <person name="Hubbard S.S."/>
            <person name="Banfield J.F."/>
        </authorList>
    </citation>
    <scope>NUCLEOTIDE SEQUENCE [LARGE SCALE GENOMIC DNA]</scope>
</reference>
<dbReference type="GO" id="GO:0006302">
    <property type="term" value="P:double-strand break repair"/>
    <property type="evidence" value="ECO:0007669"/>
    <property type="project" value="TreeGrafter"/>
</dbReference>
<evidence type="ECO:0000313" key="5">
    <source>
        <dbReference type="Proteomes" id="UP000177528"/>
    </source>
</evidence>
<name>A0A1G1X215_9BACT</name>
<dbReference type="Gene3D" id="3.40.50.300">
    <property type="entry name" value="P-loop containing nucleotide triphosphate hydrolases"/>
    <property type="match status" value="1"/>
</dbReference>
<dbReference type="SUPFAM" id="SSF52540">
    <property type="entry name" value="P-loop containing nucleoside triphosphate hydrolases"/>
    <property type="match status" value="1"/>
</dbReference>
<keyword evidence="1" id="KW-0547">Nucleotide-binding</keyword>